<reference evidence="6" key="1">
    <citation type="submission" date="2020-05" db="EMBL/GenBank/DDBJ databases">
        <title>WGS assembly of Panicum virgatum.</title>
        <authorList>
            <person name="Lovell J.T."/>
            <person name="Jenkins J."/>
            <person name="Shu S."/>
            <person name="Juenger T.E."/>
            <person name="Schmutz J."/>
        </authorList>
    </citation>
    <scope>NUCLEOTIDE SEQUENCE</scope>
    <source>
        <strain evidence="6">AP13</strain>
    </source>
</reference>
<dbReference type="Pfam" id="PF02902">
    <property type="entry name" value="Peptidase_C48"/>
    <property type="match status" value="1"/>
</dbReference>
<dbReference type="GO" id="GO:0006508">
    <property type="term" value="P:proteolysis"/>
    <property type="evidence" value="ECO:0007669"/>
    <property type="project" value="UniProtKB-KW"/>
</dbReference>
<keyword evidence="2" id="KW-0645">Protease</keyword>
<dbReference type="InterPro" id="IPR003653">
    <property type="entry name" value="Peptidase_C48_C"/>
</dbReference>
<evidence type="ECO:0000256" key="4">
    <source>
        <dbReference type="ARBA" id="ARBA00022807"/>
    </source>
</evidence>
<dbReference type="GO" id="GO:0016926">
    <property type="term" value="P:protein desumoylation"/>
    <property type="evidence" value="ECO:0007669"/>
    <property type="project" value="TreeGrafter"/>
</dbReference>
<dbReference type="Proteomes" id="UP000823388">
    <property type="component" value="Chromosome 1N"/>
</dbReference>
<dbReference type="EMBL" id="CM029038">
    <property type="protein sequence ID" value="KAG2649468.1"/>
    <property type="molecule type" value="Genomic_DNA"/>
</dbReference>
<dbReference type="SUPFAM" id="SSF54001">
    <property type="entry name" value="Cysteine proteinases"/>
    <property type="match status" value="1"/>
</dbReference>
<dbReference type="AlphaFoldDB" id="A0A8T0WR44"/>
<evidence type="ECO:0000259" key="5">
    <source>
        <dbReference type="Pfam" id="PF02902"/>
    </source>
</evidence>
<protein>
    <recommendedName>
        <fullName evidence="5">Ubiquitin-like protease family profile domain-containing protein</fullName>
    </recommendedName>
</protein>
<sequence length="510" mass="58794">MSLIPAAMVSPSKLRMHMLMPNVMLVILMAEIVSSIQIDKSKLMRQDVLVIVLHLLDTSLLQLRFFMYLEESKLGQSNQSGSSKVPFVSSEDSGAHQVKQGISEPECSSMALPCFPGPIEPTPIDVDDSQSSPKSPDVVVTGQKYGYPHWTPKSPDVFVTKTTFFKASCEAQAKKANQMYNDDQVSCFKRLEVIGFMLGSSSKGDVPRRKRRILVPNSYFRDFEVNKCTARIHFSVNEKLAYECLMFYSVSPEHSKEVVINYGKVCVTFHELGSSLSRTDKVPVHSHVINALCRKLFKDRHPSVSRRHYFFSTAGDYLIRNEGNLNYHKNNCERCFRFANQCFSFMSSDLLFFPICHENHWFVFIVAIRDGYFVFFDSGFGENHYFQEKARSVIIPNFVKAWDEFIGYNYEFEDFVIHYAPVPKQDIEYWSKHDDGIFVMKYLELWDPYMNMMVQFQPSSINDIRVKYVSEMIFSKHNEMNSAKELISNFEAMNNIMMSANFQPASSLNF</sequence>
<comment type="caution">
    <text evidence="6">The sequence shown here is derived from an EMBL/GenBank/DDBJ whole genome shotgun (WGS) entry which is preliminary data.</text>
</comment>
<keyword evidence="3" id="KW-0378">Hydrolase</keyword>
<evidence type="ECO:0000256" key="2">
    <source>
        <dbReference type="ARBA" id="ARBA00022670"/>
    </source>
</evidence>
<keyword evidence="7" id="KW-1185">Reference proteome</keyword>
<accession>A0A8T0WR44</accession>
<comment type="similarity">
    <text evidence="1">Belongs to the peptidase C48 family.</text>
</comment>
<evidence type="ECO:0000256" key="3">
    <source>
        <dbReference type="ARBA" id="ARBA00022801"/>
    </source>
</evidence>
<name>A0A8T0WR44_PANVG</name>
<dbReference type="GO" id="GO:0016929">
    <property type="term" value="F:deSUMOylase activity"/>
    <property type="evidence" value="ECO:0007669"/>
    <property type="project" value="TreeGrafter"/>
</dbReference>
<dbReference type="PANTHER" id="PTHR12606">
    <property type="entry name" value="SENTRIN/SUMO-SPECIFIC PROTEASE"/>
    <property type="match status" value="1"/>
</dbReference>
<keyword evidence="4" id="KW-0788">Thiol protease</keyword>
<feature type="domain" description="Ubiquitin-like protease family profile" evidence="5">
    <location>
        <begin position="344"/>
        <end position="445"/>
    </location>
</feature>
<evidence type="ECO:0000256" key="1">
    <source>
        <dbReference type="ARBA" id="ARBA00005234"/>
    </source>
</evidence>
<dbReference type="InterPro" id="IPR038765">
    <property type="entry name" value="Papain-like_cys_pep_sf"/>
</dbReference>
<evidence type="ECO:0000313" key="6">
    <source>
        <dbReference type="EMBL" id="KAG2649468.1"/>
    </source>
</evidence>
<dbReference type="GO" id="GO:0005634">
    <property type="term" value="C:nucleus"/>
    <property type="evidence" value="ECO:0007669"/>
    <property type="project" value="TreeGrafter"/>
</dbReference>
<proteinExistence type="inferred from homology"/>
<dbReference type="Gene3D" id="3.40.395.10">
    <property type="entry name" value="Adenoviral Proteinase, Chain A"/>
    <property type="match status" value="1"/>
</dbReference>
<evidence type="ECO:0000313" key="7">
    <source>
        <dbReference type="Proteomes" id="UP000823388"/>
    </source>
</evidence>
<organism evidence="6 7">
    <name type="scientific">Panicum virgatum</name>
    <name type="common">Blackwell switchgrass</name>
    <dbReference type="NCBI Taxonomy" id="38727"/>
    <lineage>
        <taxon>Eukaryota</taxon>
        <taxon>Viridiplantae</taxon>
        <taxon>Streptophyta</taxon>
        <taxon>Embryophyta</taxon>
        <taxon>Tracheophyta</taxon>
        <taxon>Spermatophyta</taxon>
        <taxon>Magnoliopsida</taxon>
        <taxon>Liliopsida</taxon>
        <taxon>Poales</taxon>
        <taxon>Poaceae</taxon>
        <taxon>PACMAD clade</taxon>
        <taxon>Panicoideae</taxon>
        <taxon>Panicodae</taxon>
        <taxon>Paniceae</taxon>
        <taxon>Panicinae</taxon>
        <taxon>Panicum</taxon>
        <taxon>Panicum sect. Hiantes</taxon>
    </lineage>
</organism>
<dbReference type="PANTHER" id="PTHR12606:SF141">
    <property type="entry name" value="GH15225P-RELATED"/>
    <property type="match status" value="1"/>
</dbReference>
<gene>
    <name evidence="6" type="ORF">PVAP13_1NG396238</name>
</gene>